<dbReference type="Gene3D" id="3.40.50.620">
    <property type="entry name" value="HUPs"/>
    <property type="match status" value="1"/>
</dbReference>
<evidence type="ECO:0000256" key="13">
    <source>
        <dbReference type="HAMAP-Rule" id="MF_00041"/>
    </source>
</evidence>
<dbReference type="NCBIfam" id="TIGR00435">
    <property type="entry name" value="cysS"/>
    <property type="match status" value="1"/>
</dbReference>
<dbReference type="EMBL" id="CP006934">
    <property type="protein sequence ID" value="AHI53443.1"/>
    <property type="molecule type" value="Genomic_DNA"/>
</dbReference>
<dbReference type="PANTHER" id="PTHR10890">
    <property type="entry name" value="CYSTEINYL-TRNA SYNTHETASE"/>
    <property type="match status" value="1"/>
</dbReference>
<evidence type="ECO:0000256" key="4">
    <source>
        <dbReference type="ARBA" id="ARBA00022490"/>
    </source>
</evidence>
<evidence type="ECO:0000256" key="1">
    <source>
        <dbReference type="ARBA" id="ARBA00004496"/>
    </source>
</evidence>
<dbReference type="STRING" id="1276257.SSABA_v1c00310"/>
<dbReference type="Pfam" id="PF01406">
    <property type="entry name" value="tRNA-synt_1e"/>
    <property type="match status" value="1"/>
</dbReference>
<protein>
    <recommendedName>
        <fullName evidence="13">Cysteine--tRNA ligase</fullName>
        <ecNumber evidence="13">6.1.1.16</ecNumber>
    </recommendedName>
    <alternativeName>
        <fullName evidence="13">Cysteinyl-tRNA synthetase</fullName>
        <shortName evidence="13">CysRS</shortName>
    </alternativeName>
</protein>
<dbReference type="KEGG" id="ssab:SSABA_v1c00310"/>
<evidence type="ECO:0000256" key="11">
    <source>
        <dbReference type="ARBA" id="ARBA00023146"/>
    </source>
</evidence>
<dbReference type="HOGENOM" id="CLU_013528_0_0_14"/>
<keyword evidence="5 13" id="KW-0436">Ligase</keyword>
<evidence type="ECO:0000256" key="8">
    <source>
        <dbReference type="ARBA" id="ARBA00022833"/>
    </source>
</evidence>
<proteinExistence type="inferred from homology"/>
<accession>W6A8F3</accession>
<evidence type="ECO:0000313" key="15">
    <source>
        <dbReference type="EMBL" id="AHI53443.1"/>
    </source>
</evidence>
<dbReference type="AlphaFoldDB" id="W6A8F3"/>
<dbReference type="PATRIC" id="fig|1276257.3.peg.31"/>
<dbReference type="HAMAP" id="MF_00041">
    <property type="entry name" value="Cys_tRNA_synth"/>
    <property type="match status" value="1"/>
</dbReference>
<dbReference type="OrthoDB" id="9815130at2"/>
<evidence type="ECO:0000256" key="7">
    <source>
        <dbReference type="ARBA" id="ARBA00022741"/>
    </source>
</evidence>
<dbReference type="PANTHER" id="PTHR10890:SF3">
    <property type="entry name" value="CYSTEINE--TRNA LIGASE, CYTOPLASMIC"/>
    <property type="match status" value="1"/>
</dbReference>
<dbReference type="InterPro" id="IPR009080">
    <property type="entry name" value="tRNAsynth_Ia_anticodon-bd"/>
</dbReference>
<evidence type="ECO:0000256" key="6">
    <source>
        <dbReference type="ARBA" id="ARBA00022723"/>
    </source>
</evidence>
<dbReference type="InterPro" id="IPR014729">
    <property type="entry name" value="Rossmann-like_a/b/a_fold"/>
</dbReference>
<dbReference type="Gene3D" id="1.20.120.1910">
    <property type="entry name" value="Cysteine-tRNA ligase, C-terminal anti-codon recognition domain"/>
    <property type="match status" value="1"/>
</dbReference>
<dbReference type="eggNOG" id="COG0215">
    <property type="taxonomic scope" value="Bacteria"/>
</dbReference>
<evidence type="ECO:0000256" key="12">
    <source>
        <dbReference type="ARBA" id="ARBA00047398"/>
    </source>
</evidence>
<dbReference type="GO" id="GO:0004817">
    <property type="term" value="F:cysteine-tRNA ligase activity"/>
    <property type="evidence" value="ECO:0007669"/>
    <property type="project" value="UniProtKB-UniRule"/>
</dbReference>
<feature type="binding site" evidence="13">
    <location>
        <position position="25"/>
    </location>
    <ligand>
        <name>Zn(2+)</name>
        <dbReference type="ChEBI" id="CHEBI:29105"/>
    </ligand>
</feature>
<dbReference type="InterPro" id="IPR015273">
    <property type="entry name" value="Cys-tRNA-synt_Ia_DALR"/>
</dbReference>
<keyword evidence="7 13" id="KW-0547">Nucleotide-binding</keyword>
<comment type="cofactor">
    <cofactor evidence="13">
        <name>Zn(2+)</name>
        <dbReference type="ChEBI" id="CHEBI:29105"/>
    </cofactor>
    <text evidence="13">Binds 1 zinc ion per subunit.</text>
</comment>
<dbReference type="GO" id="GO:0008270">
    <property type="term" value="F:zinc ion binding"/>
    <property type="evidence" value="ECO:0007669"/>
    <property type="project" value="UniProtKB-UniRule"/>
</dbReference>
<dbReference type="InterPro" id="IPR015803">
    <property type="entry name" value="Cys-tRNA-ligase"/>
</dbReference>
<comment type="similarity">
    <text evidence="2 13">Belongs to the class-I aminoacyl-tRNA synthetase family.</text>
</comment>
<keyword evidence="16" id="KW-1185">Reference proteome</keyword>
<evidence type="ECO:0000256" key="3">
    <source>
        <dbReference type="ARBA" id="ARBA00011245"/>
    </source>
</evidence>
<evidence type="ECO:0000256" key="5">
    <source>
        <dbReference type="ARBA" id="ARBA00022598"/>
    </source>
</evidence>
<keyword evidence="9 13" id="KW-0067">ATP-binding</keyword>
<sequence length="443" mass="51220">MKLSNSLHENNLTSFDNDRVKIYCCGPTVYDNIHIGNARPLVLGDVLVRFFEFIGIKVDYLQNITDIDDKIIAKANDLKISETQVAEKYINDYLEDLSNLNIKKPNKIIPISTKMDVIIDFINKLITKEVAYESKGDVYFDINSTNSYGELSNKRIEELISGSRVEVNPNKRNASDFALWKKTKNGKNWVSNWSSGRPGWHTECVALIDNYFQSQVDIHIGGIDLKFPHHENERIQYLAATKKELSKIWLHNGHVSFNSQKMSKSLGNTLMVKDFIKDHGANVLRYLLLTTNYRQPINLTDDLINQSRIAIQKISALFKKISLKIALNEVTKNNDRPVDEDFNLKNYISQFKDLMQDDLNTPRVITLIEQMIKDINKQIDQKKLNNLLDELLEILVVLGFNFEFPKYDQPTLQLIREWDGYVKSKNFTKADELREVLIKKDVL</sequence>
<evidence type="ECO:0000256" key="9">
    <source>
        <dbReference type="ARBA" id="ARBA00022840"/>
    </source>
</evidence>
<dbReference type="GO" id="GO:0005829">
    <property type="term" value="C:cytosol"/>
    <property type="evidence" value="ECO:0007669"/>
    <property type="project" value="TreeGrafter"/>
</dbReference>
<comment type="catalytic activity">
    <reaction evidence="12 13">
        <text>tRNA(Cys) + L-cysteine + ATP = L-cysteinyl-tRNA(Cys) + AMP + diphosphate</text>
        <dbReference type="Rhea" id="RHEA:17773"/>
        <dbReference type="Rhea" id="RHEA-COMP:9661"/>
        <dbReference type="Rhea" id="RHEA-COMP:9679"/>
        <dbReference type="ChEBI" id="CHEBI:30616"/>
        <dbReference type="ChEBI" id="CHEBI:33019"/>
        <dbReference type="ChEBI" id="CHEBI:35235"/>
        <dbReference type="ChEBI" id="CHEBI:78442"/>
        <dbReference type="ChEBI" id="CHEBI:78517"/>
        <dbReference type="ChEBI" id="CHEBI:456215"/>
        <dbReference type="EC" id="6.1.1.16"/>
    </reaction>
</comment>
<evidence type="ECO:0000256" key="10">
    <source>
        <dbReference type="ARBA" id="ARBA00022917"/>
    </source>
</evidence>
<keyword evidence="8 13" id="KW-0862">Zinc</keyword>
<dbReference type="SUPFAM" id="SSF47323">
    <property type="entry name" value="Anticodon-binding domain of a subclass of class I aminoacyl-tRNA synthetases"/>
    <property type="match status" value="1"/>
</dbReference>
<feature type="short sequence motif" description="'HIGH' region" evidence="13">
    <location>
        <begin position="27"/>
        <end position="37"/>
    </location>
</feature>
<comment type="subunit">
    <text evidence="3 13">Monomer.</text>
</comment>
<dbReference type="InterPro" id="IPR024909">
    <property type="entry name" value="Cys-tRNA/MSH_ligase"/>
</dbReference>
<feature type="binding site" evidence="13">
    <location>
        <position position="204"/>
    </location>
    <ligand>
        <name>Zn(2+)</name>
        <dbReference type="ChEBI" id="CHEBI:29105"/>
    </ligand>
</feature>
<dbReference type="GO" id="GO:0006423">
    <property type="term" value="P:cysteinyl-tRNA aminoacylation"/>
    <property type="evidence" value="ECO:0007669"/>
    <property type="project" value="UniProtKB-UniRule"/>
</dbReference>
<dbReference type="Proteomes" id="UP000019265">
    <property type="component" value="Chromosome"/>
</dbReference>
<dbReference type="Pfam" id="PF09190">
    <property type="entry name" value="DALR_2"/>
    <property type="match status" value="1"/>
</dbReference>
<evidence type="ECO:0000313" key="16">
    <source>
        <dbReference type="Proteomes" id="UP000019265"/>
    </source>
</evidence>
<comment type="subcellular location">
    <subcellularLocation>
        <location evidence="1 13">Cytoplasm</location>
    </subcellularLocation>
</comment>
<feature type="binding site" evidence="13">
    <location>
        <position position="264"/>
    </location>
    <ligand>
        <name>ATP</name>
        <dbReference type="ChEBI" id="CHEBI:30616"/>
    </ligand>
</feature>
<keyword evidence="10 13" id="KW-0648">Protein biosynthesis</keyword>
<evidence type="ECO:0000259" key="14">
    <source>
        <dbReference type="SMART" id="SM00840"/>
    </source>
</evidence>
<keyword evidence="4 13" id="KW-0963">Cytoplasm</keyword>
<keyword evidence="11 13" id="KW-0030">Aminoacyl-tRNA synthetase</keyword>
<dbReference type="SUPFAM" id="SSF52374">
    <property type="entry name" value="Nucleotidylyl transferase"/>
    <property type="match status" value="1"/>
</dbReference>
<dbReference type="RefSeq" id="WP_025250584.1">
    <property type="nucleotide sequence ID" value="NZ_CP006934.1"/>
</dbReference>
<dbReference type="EC" id="6.1.1.16" evidence="13"/>
<feature type="domain" description="Cysteinyl-tRNA synthetase class Ia DALR" evidence="14">
    <location>
        <begin position="350"/>
        <end position="409"/>
    </location>
</feature>
<dbReference type="GO" id="GO:0005524">
    <property type="term" value="F:ATP binding"/>
    <property type="evidence" value="ECO:0007669"/>
    <property type="project" value="UniProtKB-UniRule"/>
</dbReference>
<dbReference type="PRINTS" id="PR00983">
    <property type="entry name" value="TRNASYNTHCYS"/>
</dbReference>
<feature type="binding site" evidence="13">
    <location>
        <position position="233"/>
    </location>
    <ligand>
        <name>Zn(2+)</name>
        <dbReference type="ChEBI" id="CHEBI:29105"/>
    </ligand>
</feature>
<feature type="short sequence motif" description="'KMSKS' region" evidence="13">
    <location>
        <begin position="261"/>
        <end position="265"/>
    </location>
</feature>
<dbReference type="CDD" id="cd00672">
    <property type="entry name" value="CysRS_core"/>
    <property type="match status" value="1"/>
</dbReference>
<feature type="binding site" evidence="13">
    <location>
        <position position="229"/>
    </location>
    <ligand>
        <name>Zn(2+)</name>
        <dbReference type="ChEBI" id="CHEBI:29105"/>
    </ligand>
</feature>
<keyword evidence="6 13" id="KW-0479">Metal-binding</keyword>
<name>W6A8F3_9MOLU</name>
<gene>
    <name evidence="13 15" type="primary">cysS</name>
    <name evidence="15" type="ORF">SSABA_v1c00310</name>
</gene>
<dbReference type="SMART" id="SM00840">
    <property type="entry name" value="DALR_2"/>
    <property type="match status" value="1"/>
</dbReference>
<dbReference type="InterPro" id="IPR032678">
    <property type="entry name" value="tRNA-synt_1_cat_dom"/>
</dbReference>
<evidence type="ECO:0000256" key="2">
    <source>
        <dbReference type="ARBA" id="ARBA00005594"/>
    </source>
</evidence>
<reference evidence="15 16" key="1">
    <citation type="journal article" date="2014" name="Genome Biol. Evol.">
        <title>Molecular evolution of the substrate utilization strategies and putative virulence factors in mosquito-associated Spiroplasma species.</title>
        <authorList>
            <person name="Chang T.H."/>
            <person name="Lo W.S."/>
            <person name="Ku C."/>
            <person name="Chen L.L."/>
            <person name="Kuo C.H."/>
        </authorList>
    </citation>
    <scope>NUCLEOTIDE SEQUENCE [LARGE SCALE GENOMIC DNA]</scope>
    <source>
        <strain evidence="15">Ar-1343</strain>
    </source>
</reference>
<organism evidence="15 16">
    <name type="scientific">Spiroplasma sabaudiense Ar-1343</name>
    <dbReference type="NCBI Taxonomy" id="1276257"/>
    <lineage>
        <taxon>Bacteria</taxon>
        <taxon>Bacillati</taxon>
        <taxon>Mycoplasmatota</taxon>
        <taxon>Mollicutes</taxon>
        <taxon>Entomoplasmatales</taxon>
        <taxon>Spiroplasmataceae</taxon>
        <taxon>Spiroplasma</taxon>
    </lineage>
</organism>